<dbReference type="AlphaFoldDB" id="A0A1Z1WE02"/>
<dbReference type="Proteomes" id="UP000195880">
    <property type="component" value="Chromosome"/>
</dbReference>
<evidence type="ECO:0000313" key="2">
    <source>
        <dbReference type="Proteomes" id="UP000195880"/>
    </source>
</evidence>
<gene>
    <name evidence="1" type="ORF">SMD44_04117</name>
</gene>
<dbReference type="EMBL" id="CP021748">
    <property type="protein sequence ID" value="ARX84666.1"/>
    <property type="molecule type" value="Genomic_DNA"/>
</dbReference>
<sequence length="136" mass="14826">MAAAGGSPMLSDDLARGFWCECWAEDLRAPGGPTVTTSFGAYSATQADGWLPTALRAITAELNPIAPKETWDWLYESRIDTRRALLRSEPCTASVTYASTRITWTVHPVLFLPLADSHEAPELPAGVRDFMPQATD</sequence>
<organism evidence="1 2">
    <name type="scientific">Streptomyces alboflavus</name>
    <dbReference type="NCBI Taxonomy" id="67267"/>
    <lineage>
        <taxon>Bacteria</taxon>
        <taxon>Bacillati</taxon>
        <taxon>Actinomycetota</taxon>
        <taxon>Actinomycetes</taxon>
        <taxon>Kitasatosporales</taxon>
        <taxon>Streptomycetaceae</taxon>
        <taxon>Streptomyces</taxon>
    </lineage>
</organism>
<keyword evidence="2" id="KW-1185">Reference proteome</keyword>
<protein>
    <submittedName>
        <fullName evidence="1">Uncharacterized protein</fullName>
    </submittedName>
</protein>
<name>A0A1Z1WE02_9ACTN</name>
<evidence type="ECO:0000313" key="1">
    <source>
        <dbReference type="EMBL" id="ARX84666.1"/>
    </source>
</evidence>
<dbReference type="KEGG" id="salf:SMD44_04117"/>
<reference evidence="1 2" key="1">
    <citation type="submission" date="2017-05" db="EMBL/GenBank/DDBJ databases">
        <title>Streptomyces alboflavus Genome sequencing and assembly.</title>
        <authorList>
            <person name="Wang Y."/>
            <person name="Du B."/>
            <person name="Ding Y."/>
            <person name="Liu H."/>
            <person name="Hou Q."/>
            <person name="Liu K."/>
            <person name="Wang C."/>
            <person name="Yao L."/>
        </authorList>
    </citation>
    <scope>NUCLEOTIDE SEQUENCE [LARGE SCALE GENOMIC DNA]</scope>
    <source>
        <strain evidence="1 2">MDJK44</strain>
    </source>
</reference>
<accession>A0A1Z1WE02</accession>
<dbReference type="STRING" id="67267.GCA_000716675_07685"/>
<proteinExistence type="predicted"/>